<protein>
    <submittedName>
        <fullName evidence="2">HET-domain-containing protein</fullName>
    </submittedName>
</protein>
<proteinExistence type="predicted"/>
<evidence type="ECO:0000313" key="3">
    <source>
        <dbReference type="Proteomes" id="UP000070700"/>
    </source>
</evidence>
<dbReference type="InterPro" id="IPR010730">
    <property type="entry name" value="HET"/>
</dbReference>
<feature type="domain" description="Heterokaryon incompatibility" evidence="1">
    <location>
        <begin position="89"/>
        <end position="225"/>
    </location>
</feature>
<evidence type="ECO:0000313" key="2">
    <source>
        <dbReference type="EMBL" id="KUJ11529.1"/>
    </source>
</evidence>
<organism evidence="2 3">
    <name type="scientific">Mollisia scopiformis</name>
    <name type="common">Conifer needle endophyte fungus</name>
    <name type="synonym">Phialocephala scopiformis</name>
    <dbReference type="NCBI Taxonomy" id="149040"/>
    <lineage>
        <taxon>Eukaryota</taxon>
        <taxon>Fungi</taxon>
        <taxon>Dikarya</taxon>
        <taxon>Ascomycota</taxon>
        <taxon>Pezizomycotina</taxon>
        <taxon>Leotiomycetes</taxon>
        <taxon>Helotiales</taxon>
        <taxon>Mollisiaceae</taxon>
        <taxon>Mollisia</taxon>
    </lineage>
</organism>
<dbReference type="RefSeq" id="XP_018065884.1">
    <property type="nucleotide sequence ID" value="XM_018209816.1"/>
</dbReference>
<feature type="non-terminal residue" evidence="2">
    <location>
        <position position="251"/>
    </location>
</feature>
<dbReference type="AlphaFoldDB" id="A0A194WV35"/>
<dbReference type="Pfam" id="PF06985">
    <property type="entry name" value="HET"/>
    <property type="match status" value="1"/>
</dbReference>
<keyword evidence="3" id="KW-1185">Reference proteome</keyword>
<reference evidence="2 3" key="1">
    <citation type="submission" date="2015-10" db="EMBL/GenBank/DDBJ databases">
        <title>Full genome of DAOMC 229536 Phialocephala scopiformis, a fungal endophyte of spruce producing the potent anti-insectan compound rugulosin.</title>
        <authorList>
            <consortium name="DOE Joint Genome Institute"/>
            <person name="Walker A.K."/>
            <person name="Frasz S.L."/>
            <person name="Seifert K.A."/>
            <person name="Miller J.D."/>
            <person name="Mondo S.J."/>
            <person name="Labutti K."/>
            <person name="Lipzen A."/>
            <person name="Dockter R."/>
            <person name="Kennedy M."/>
            <person name="Grigoriev I.V."/>
            <person name="Spatafora J.W."/>
        </authorList>
    </citation>
    <scope>NUCLEOTIDE SEQUENCE [LARGE SCALE GENOMIC DNA]</scope>
    <source>
        <strain evidence="2 3">CBS 120377</strain>
    </source>
</reference>
<dbReference type="EMBL" id="KQ947426">
    <property type="protein sequence ID" value="KUJ11529.1"/>
    <property type="molecule type" value="Genomic_DNA"/>
</dbReference>
<dbReference type="GeneID" id="28819542"/>
<dbReference type="OrthoDB" id="5428863at2759"/>
<dbReference type="InParanoid" id="A0A194WV35"/>
<dbReference type="PANTHER" id="PTHR33112:SF1">
    <property type="entry name" value="HETEROKARYON INCOMPATIBILITY DOMAIN-CONTAINING PROTEIN"/>
    <property type="match status" value="1"/>
</dbReference>
<dbReference type="Proteomes" id="UP000070700">
    <property type="component" value="Unassembled WGS sequence"/>
</dbReference>
<name>A0A194WV35_MOLSC</name>
<evidence type="ECO:0000259" key="1">
    <source>
        <dbReference type="Pfam" id="PF06985"/>
    </source>
</evidence>
<sequence length="251" mass="28445">MSHALWPSRTSIERSGWLSPVQRIGEYKSFAAIVLKPQAELDIVSKWLNFCLEHHGETCDPIDRRSIPALRVVDCDAGLVVSAEPGCKYLAMSYVWGSSPSEELKDGESLLADSTPTLIKDAISATKMLGYRYLWIDKYCIPQEDGKERHSQIQQMDLVYRKAQATIIAIASPDPSYGLSSLENRERAPSVTIRIGNELHAYVPSHPTAEVYGSVWNSRGWTHQETILSRRRIFFCKYQIYFECAGMRCHD</sequence>
<gene>
    <name evidence="2" type="ORF">LY89DRAFT_594650</name>
</gene>
<dbReference type="PANTHER" id="PTHR33112">
    <property type="entry name" value="DOMAIN PROTEIN, PUTATIVE-RELATED"/>
    <property type="match status" value="1"/>
</dbReference>
<accession>A0A194WV35</accession>
<dbReference type="KEGG" id="psco:LY89DRAFT_594650"/>
<dbReference type="STRING" id="149040.A0A194WV35"/>